<dbReference type="KEGG" id="rva:Rvan_1390"/>
<dbReference type="eggNOG" id="COG2205">
    <property type="taxonomic scope" value="Bacteria"/>
</dbReference>
<dbReference type="PRINTS" id="PR00344">
    <property type="entry name" value="BCTRLSENSOR"/>
</dbReference>
<dbReference type="EC" id="2.7.13.3" evidence="3"/>
<dbReference type="eggNOG" id="COG2770">
    <property type="taxonomic scope" value="Bacteria"/>
</dbReference>
<dbReference type="PANTHER" id="PTHR44936:SF5">
    <property type="entry name" value="SENSOR HISTIDINE KINASE ENVZ"/>
    <property type="match status" value="1"/>
</dbReference>
<feature type="transmembrane region" description="Helical" evidence="15">
    <location>
        <begin position="205"/>
        <end position="223"/>
    </location>
</feature>
<dbReference type="PANTHER" id="PTHR44936">
    <property type="entry name" value="SENSOR PROTEIN CREC"/>
    <property type="match status" value="1"/>
</dbReference>
<comment type="subcellular location">
    <subcellularLocation>
        <location evidence="2">Cell inner membrane</location>
        <topology evidence="2">Multi-pass membrane protein</topology>
    </subcellularLocation>
</comment>
<keyword evidence="8 15" id="KW-0812">Transmembrane</keyword>
<keyword evidence="7" id="KW-0808">Transferase</keyword>
<dbReference type="OrthoDB" id="9804645at2"/>
<keyword evidence="14 15" id="KW-0472">Membrane</keyword>
<evidence type="ECO:0000256" key="5">
    <source>
        <dbReference type="ARBA" id="ARBA00022519"/>
    </source>
</evidence>
<dbReference type="CDD" id="cd06225">
    <property type="entry name" value="HAMP"/>
    <property type="match status" value="1"/>
</dbReference>
<dbReference type="AlphaFoldDB" id="E3I6K2"/>
<evidence type="ECO:0000256" key="3">
    <source>
        <dbReference type="ARBA" id="ARBA00012438"/>
    </source>
</evidence>
<evidence type="ECO:0000256" key="10">
    <source>
        <dbReference type="ARBA" id="ARBA00022777"/>
    </source>
</evidence>
<dbReference type="InterPro" id="IPR036890">
    <property type="entry name" value="HATPase_C_sf"/>
</dbReference>
<reference evidence="19" key="1">
    <citation type="journal article" date="2011" name="J. Bacteriol.">
        <title>Genome sequences of eight morphologically diverse alphaproteobacteria.</title>
        <authorList>
            <consortium name="US DOE Joint Genome Institute"/>
            <person name="Brown P.J."/>
            <person name="Kysela D.T."/>
            <person name="Buechlein A."/>
            <person name="Hemmerich C."/>
            <person name="Brun Y.V."/>
        </authorList>
    </citation>
    <scope>NUCLEOTIDE SEQUENCE [LARGE SCALE GENOMIC DNA]</scope>
    <source>
        <strain evidence="19">ATCC 17100 / ATH 3.1.1 / DSM 162 / LMG 4299</strain>
    </source>
</reference>
<name>E3I6K2_RHOVT</name>
<dbReference type="SUPFAM" id="SSF47384">
    <property type="entry name" value="Homodimeric domain of signal transducing histidine kinase"/>
    <property type="match status" value="1"/>
</dbReference>
<dbReference type="SUPFAM" id="SSF158472">
    <property type="entry name" value="HAMP domain-like"/>
    <property type="match status" value="1"/>
</dbReference>
<sequence length="485" mass="53179">MRLPSLRPRFSLGTRIAITTLIALIAVQALNSAVFFLMPRPPVTVYSARWLIAEVTETTRAVFAVPEAERQVAAREFATRTGLEIRWHPREMAPPPPPPDFPLTGRRSFHERIRATLASELDGSGTGVIITSRGPPSFPRLEPGETRFVPPEFMKAMRTGPLEPGEGDLPLFGDFEIVMQGINGDTLTIGPNRPPRFAPFFDPRMASILCAILLVVILSAITSRRVLAPLSRLVDAAQRLGRTRDPVPIDTTNLNEFTVVAEALNDMQDRIKRFIDERTQMLAAISHDLRSSLTGLRLDAERLQDGGTKDDLIAAMEEMERMISATLTFAGDDLKGERAERVDLAAMLISLCDTFSDRGRPAEYEGPDHAFLICQPTAMKRVFANLIDNAVKYGSRAEVRLAAKEDGVEVTVADHGPGIPPGKTEIAFQPFRRLEDSRCPETGGVGLGLAIARDIVRAHGGEIALANRREGGLRVRVWLPAASAS</sequence>
<evidence type="ECO:0000256" key="2">
    <source>
        <dbReference type="ARBA" id="ARBA00004429"/>
    </source>
</evidence>
<evidence type="ECO:0000256" key="15">
    <source>
        <dbReference type="SAM" id="Phobius"/>
    </source>
</evidence>
<dbReference type="InterPro" id="IPR036097">
    <property type="entry name" value="HisK_dim/P_sf"/>
</dbReference>
<evidence type="ECO:0000259" key="16">
    <source>
        <dbReference type="PROSITE" id="PS50109"/>
    </source>
</evidence>
<dbReference type="CDD" id="cd00075">
    <property type="entry name" value="HATPase"/>
    <property type="match status" value="1"/>
</dbReference>
<keyword evidence="5" id="KW-0997">Cell inner membrane</keyword>
<dbReference type="SMART" id="SM00304">
    <property type="entry name" value="HAMP"/>
    <property type="match status" value="1"/>
</dbReference>
<dbReference type="SMART" id="SM00388">
    <property type="entry name" value="HisKA"/>
    <property type="match status" value="1"/>
</dbReference>
<evidence type="ECO:0000256" key="13">
    <source>
        <dbReference type="ARBA" id="ARBA00023012"/>
    </source>
</evidence>
<dbReference type="InterPro" id="IPR004358">
    <property type="entry name" value="Sig_transdc_His_kin-like_C"/>
</dbReference>
<keyword evidence="12 15" id="KW-1133">Transmembrane helix</keyword>
<keyword evidence="6" id="KW-0597">Phosphoprotein</keyword>
<evidence type="ECO:0000256" key="8">
    <source>
        <dbReference type="ARBA" id="ARBA00022692"/>
    </source>
</evidence>
<gene>
    <name evidence="18" type="ordered locus">Rvan_1390</name>
</gene>
<dbReference type="RefSeq" id="WP_013419051.1">
    <property type="nucleotide sequence ID" value="NC_014664.1"/>
</dbReference>
<evidence type="ECO:0000256" key="4">
    <source>
        <dbReference type="ARBA" id="ARBA00022475"/>
    </source>
</evidence>
<dbReference type="InterPro" id="IPR050980">
    <property type="entry name" value="2C_sensor_his_kinase"/>
</dbReference>
<dbReference type="GO" id="GO:0000155">
    <property type="term" value="F:phosphorelay sensor kinase activity"/>
    <property type="evidence" value="ECO:0007669"/>
    <property type="project" value="InterPro"/>
</dbReference>
<keyword evidence="9" id="KW-0547">Nucleotide-binding</keyword>
<evidence type="ECO:0000256" key="7">
    <source>
        <dbReference type="ARBA" id="ARBA00022679"/>
    </source>
</evidence>
<dbReference type="GO" id="GO:0005524">
    <property type="term" value="F:ATP binding"/>
    <property type="evidence" value="ECO:0007669"/>
    <property type="project" value="UniProtKB-KW"/>
</dbReference>
<dbReference type="EMBL" id="CP002292">
    <property type="protein sequence ID" value="ADP70649.1"/>
    <property type="molecule type" value="Genomic_DNA"/>
</dbReference>
<comment type="catalytic activity">
    <reaction evidence="1">
        <text>ATP + protein L-histidine = ADP + protein N-phospho-L-histidine.</text>
        <dbReference type="EC" id="2.7.13.3"/>
    </reaction>
</comment>
<dbReference type="InterPro" id="IPR005467">
    <property type="entry name" value="His_kinase_dom"/>
</dbReference>
<keyword evidence="10 18" id="KW-0418">Kinase</keyword>
<accession>E3I6K2</accession>
<dbReference type="Gene3D" id="1.10.287.130">
    <property type="match status" value="1"/>
</dbReference>
<dbReference type="PROSITE" id="PS50109">
    <property type="entry name" value="HIS_KIN"/>
    <property type="match status" value="1"/>
</dbReference>
<dbReference type="Pfam" id="PF00672">
    <property type="entry name" value="HAMP"/>
    <property type="match status" value="1"/>
</dbReference>
<dbReference type="InterPro" id="IPR003661">
    <property type="entry name" value="HisK_dim/P_dom"/>
</dbReference>
<evidence type="ECO:0000256" key="9">
    <source>
        <dbReference type="ARBA" id="ARBA00022741"/>
    </source>
</evidence>
<organism evidence="18 19">
    <name type="scientific">Rhodomicrobium vannielii (strain ATCC 17100 / DSM 162 / LMG 4299 / NCIMB 10020 / ATH 3.1.1)</name>
    <dbReference type="NCBI Taxonomy" id="648757"/>
    <lineage>
        <taxon>Bacteria</taxon>
        <taxon>Pseudomonadati</taxon>
        <taxon>Pseudomonadota</taxon>
        <taxon>Alphaproteobacteria</taxon>
        <taxon>Hyphomicrobiales</taxon>
        <taxon>Hyphomicrobiaceae</taxon>
        <taxon>Rhodomicrobium</taxon>
    </lineage>
</organism>
<dbReference type="Proteomes" id="UP000001399">
    <property type="component" value="Chromosome"/>
</dbReference>
<evidence type="ECO:0000256" key="14">
    <source>
        <dbReference type="ARBA" id="ARBA00023136"/>
    </source>
</evidence>
<keyword evidence="4" id="KW-1003">Cell membrane</keyword>
<dbReference type="HOGENOM" id="CLU_000445_89_27_5"/>
<evidence type="ECO:0000259" key="17">
    <source>
        <dbReference type="PROSITE" id="PS50885"/>
    </source>
</evidence>
<dbReference type="Gene3D" id="3.30.565.10">
    <property type="entry name" value="Histidine kinase-like ATPase, C-terminal domain"/>
    <property type="match status" value="1"/>
</dbReference>
<feature type="domain" description="Histidine kinase" evidence="16">
    <location>
        <begin position="284"/>
        <end position="483"/>
    </location>
</feature>
<feature type="domain" description="HAMP" evidence="17">
    <location>
        <begin position="224"/>
        <end position="276"/>
    </location>
</feature>
<keyword evidence="19" id="KW-1185">Reference proteome</keyword>
<dbReference type="SUPFAM" id="SSF55874">
    <property type="entry name" value="ATPase domain of HSP90 chaperone/DNA topoisomerase II/histidine kinase"/>
    <property type="match status" value="1"/>
</dbReference>
<dbReference type="GO" id="GO:0005886">
    <property type="term" value="C:plasma membrane"/>
    <property type="evidence" value="ECO:0007669"/>
    <property type="project" value="UniProtKB-SubCell"/>
</dbReference>
<dbReference type="InterPro" id="IPR003660">
    <property type="entry name" value="HAMP_dom"/>
</dbReference>
<evidence type="ECO:0000256" key="11">
    <source>
        <dbReference type="ARBA" id="ARBA00022840"/>
    </source>
</evidence>
<evidence type="ECO:0000313" key="18">
    <source>
        <dbReference type="EMBL" id="ADP70649.1"/>
    </source>
</evidence>
<protein>
    <recommendedName>
        <fullName evidence="3">histidine kinase</fullName>
        <ecNumber evidence="3">2.7.13.3</ecNumber>
    </recommendedName>
</protein>
<dbReference type="Pfam" id="PF02518">
    <property type="entry name" value="HATPase_c"/>
    <property type="match status" value="1"/>
</dbReference>
<dbReference type="InterPro" id="IPR003594">
    <property type="entry name" value="HATPase_dom"/>
</dbReference>
<proteinExistence type="predicted"/>
<dbReference type="STRING" id="648757.Rvan_1390"/>
<dbReference type="SMART" id="SM00387">
    <property type="entry name" value="HATPase_c"/>
    <property type="match status" value="1"/>
</dbReference>
<keyword evidence="13" id="KW-0902">Two-component regulatory system</keyword>
<evidence type="ECO:0000256" key="6">
    <source>
        <dbReference type="ARBA" id="ARBA00022553"/>
    </source>
</evidence>
<evidence type="ECO:0000256" key="12">
    <source>
        <dbReference type="ARBA" id="ARBA00022989"/>
    </source>
</evidence>
<dbReference type="PROSITE" id="PS50885">
    <property type="entry name" value="HAMP"/>
    <property type="match status" value="1"/>
</dbReference>
<evidence type="ECO:0000313" key="19">
    <source>
        <dbReference type="Proteomes" id="UP000001399"/>
    </source>
</evidence>
<keyword evidence="11" id="KW-0067">ATP-binding</keyword>
<evidence type="ECO:0000256" key="1">
    <source>
        <dbReference type="ARBA" id="ARBA00000085"/>
    </source>
</evidence>
<dbReference type="CDD" id="cd00082">
    <property type="entry name" value="HisKA"/>
    <property type="match status" value="1"/>
</dbReference>